<comment type="caution">
    <text evidence="2">The sequence shown here is derived from an EMBL/GenBank/DDBJ whole genome shotgun (WGS) entry which is preliminary data.</text>
</comment>
<name>A0ABX1JHS1_9PSEU</name>
<gene>
    <name evidence="2" type="ORF">HFP15_41550</name>
</gene>
<feature type="region of interest" description="Disordered" evidence="1">
    <location>
        <begin position="40"/>
        <end position="93"/>
    </location>
</feature>
<accession>A0ABX1JHS1</accession>
<evidence type="ECO:0000313" key="2">
    <source>
        <dbReference type="EMBL" id="NKQ59342.1"/>
    </source>
</evidence>
<proteinExistence type="predicted"/>
<reference evidence="2 3" key="1">
    <citation type="submission" date="2020-04" db="EMBL/GenBank/DDBJ databases">
        <title>Novel species.</title>
        <authorList>
            <person name="Teo W.F.A."/>
            <person name="Lipun K."/>
            <person name="Srisuk N."/>
            <person name="Duangmal K."/>
        </authorList>
    </citation>
    <scope>NUCLEOTIDE SEQUENCE [LARGE SCALE GENOMIC DNA]</scope>
    <source>
        <strain evidence="2 3">K13G38</strain>
    </source>
</reference>
<feature type="compositionally biased region" description="Pro residues" evidence="1">
    <location>
        <begin position="40"/>
        <end position="49"/>
    </location>
</feature>
<evidence type="ECO:0000313" key="3">
    <source>
        <dbReference type="Proteomes" id="UP000715441"/>
    </source>
</evidence>
<organism evidence="2 3">
    <name type="scientific">Amycolatopsis acididurans</name>
    <dbReference type="NCBI Taxonomy" id="2724524"/>
    <lineage>
        <taxon>Bacteria</taxon>
        <taxon>Bacillati</taxon>
        <taxon>Actinomycetota</taxon>
        <taxon>Actinomycetes</taxon>
        <taxon>Pseudonocardiales</taxon>
        <taxon>Pseudonocardiaceae</taxon>
        <taxon>Amycolatopsis</taxon>
    </lineage>
</organism>
<dbReference type="EMBL" id="JAAXLS010000092">
    <property type="protein sequence ID" value="NKQ59342.1"/>
    <property type="molecule type" value="Genomic_DNA"/>
</dbReference>
<feature type="non-terminal residue" evidence="2">
    <location>
        <position position="121"/>
    </location>
</feature>
<protein>
    <submittedName>
        <fullName evidence="2">Uncharacterized protein</fullName>
    </submittedName>
</protein>
<sequence length="121" mass="11475">MAVSPGARPRSVLQVTVPVPAGQFTFSGPWSVCAVKPLAPAAPPPPPPGLTARMPEGRFSDADTGSDVEPPSLRTVIGNETGPPPGCSSTPPGGVVALRLAGVAAGGGGGATGAGAGATAG</sequence>
<dbReference type="Proteomes" id="UP000715441">
    <property type="component" value="Unassembled WGS sequence"/>
</dbReference>
<keyword evidence="3" id="KW-1185">Reference proteome</keyword>
<evidence type="ECO:0000256" key="1">
    <source>
        <dbReference type="SAM" id="MobiDB-lite"/>
    </source>
</evidence>